<dbReference type="Gene3D" id="1.10.287.130">
    <property type="match status" value="1"/>
</dbReference>
<comment type="catalytic activity">
    <reaction evidence="1">
        <text>ATP + protein L-histidine = ADP + protein N-phospho-L-histidine.</text>
        <dbReference type="EC" id="2.7.13.3"/>
    </reaction>
</comment>
<dbReference type="NCBIfam" id="TIGR00229">
    <property type="entry name" value="sensory_box"/>
    <property type="match status" value="1"/>
</dbReference>
<dbReference type="CDD" id="cd16919">
    <property type="entry name" value="HATPase_CckA-like"/>
    <property type="match status" value="1"/>
</dbReference>
<dbReference type="InterPro" id="IPR013656">
    <property type="entry name" value="PAS_4"/>
</dbReference>
<dbReference type="InterPro" id="IPR011006">
    <property type="entry name" value="CheY-like_superfamily"/>
</dbReference>
<feature type="domain" description="Histidine kinase" evidence="5">
    <location>
        <begin position="247"/>
        <end position="472"/>
    </location>
</feature>
<feature type="domain" description="PAC" evidence="8">
    <location>
        <begin position="99"/>
        <end position="153"/>
    </location>
</feature>
<evidence type="ECO:0000256" key="4">
    <source>
        <dbReference type="PROSITE-ProRule" id="PRU00169"/>
    </source>
</evidence>
<sequence length="626" mass="67967">MSAFPVTVRGTTLFLDDTAEQRRHKLARIVLDSLTQFAGVLDPQGNVLDINPAAMQEAGIALDEISGKPFWNTCWWQGAEGIRDSWRDAIGRAARGETVRWDTHLCVKAGNTALRDVDVTLTPVSDDQGTVQLLIVEARDISGQKMHEREASRRQAALAQLQDLAALPDPDTGQVDPDREHTAQVLQRVIERQAQMNQSLEAMVAERTASLEAANTRLRDEAYERAQMEYALRQSQKMEAIGKLTGGVAHDFNNLLQVIGGNLQLLVKEISASGNERAQTRLRNALNGVSRGSKLASQLLSFGRRQPLAPTVVNLGRFVRGMDDMLRRALGEGIEVETAAAAGLWNTLADTSQIENAVLNLAINARDAMEGHGKLTIEAGNASLTDVYAARHADIDPGEYVMLAISDTGPGMPPEVLEHVFEPFFTTKPEGQGTGLGLSMVYGFVKQSNGHIKIYSEPGEGTTVRIYLPRAEQAEDTTPEPELGPVVGGTETILVVEDDEQVRETVVAMLSDLGYGILKAKDAVSALAIVESGAPVDLLFTDVVMPGPLRSPDLARQTRQHLPDVAVLFTSGYTENAIVHAGRLDAGVELLSKPYTREALARKVRHVLRNQQQRNLARGQGPAAKG</sequence>
<dbReference type="Gene3D" id="3.30.450.20">
    <property type="entry name" value="PAS domain"/>
    <property type="match status" value="1"/>
</dbReference>
<dbReference type="InterPro" id="IPR004358">
    <property type="entry name" value="Sig_transdc_His_kin-like_C"/>
</dbReference>
<dbReference type="Proteomes" id="UP000077037">
    <property type="component" value="Unassembled WGS sequence"/>
</dbReference>
<feature type="modified residue" description="4-aspartylphosphate" evidence="4">
    <location>
        <position position="542"/>
    </location>
</feature>
<evidence type="ECO:0000259" key="8">
    <source>
        <dbReference type="PROSITE" id="PS50113"/>
    </source>
</evidence>
<evidence type="ECO:0000313" key="9">
    <source>
        <dbReference type="EMBL" id="SAI41004.1"/>
    </source>
</evidence>
<dbReference type="CDD" id="cd00082">
    <property type="entry name" value="HisKA"/>
    <property type="match status" value="1"/>
</dbReference>
<name>A0A157Q5V5_9BORD</name>
<dbReference type="SUPFAM" id="SSF52172">
    <property type="entry name" value="CheY-like"/>
    <property type="match status" value="1"/>
</dbReference>
<dbReference type="SMART" id="SM00091">
    <property type="entry name" value="PAS"/>
    <property type="match status" value="1"/>
</dbReference>
<dbReference type="SMART" id="SM00448">
    <property type="entry name" value="REC"/>
    <property type="match status" value="1"/>
</dbReference>
<accession>A0A157Q5V5</accession>
<feature type="domain" description="PAS" evidence="7">
    <location>
        <begin position="23"/>
        <end position="68"/>
    </location>
</feature>
<reference evidence="9 10" key="1">
    <citation type="submission" date="2016-03" db="EMBL/GenBank/DDBJ databases">
        <authorList>
            <consortium name="Pathogen Informatics"/>
        </authorList>
    </citation>
    <scope>NUCLEOTIDE SEQUENCE [LARGE SCALE GENOMIC DNA]</scope>
    <source>
        <strain evidence="9 10">NCTC13364</strain>
    </source>
</reference>
<dbReference type="PANTHER" id="PTHR43065">
    <property type="entry name" value="SENSOR HISTIDINE KINASE"/>
    <property type="match status" value="1"/>
</dbReference>
<dbReference type="InterPro" id="IPR035965">
    <property type="entry name" value="PAS-like_dom_sf"/>
</dbReference>
<dbReference type="SMART" id="SM00388">
    <property type="entry name" value="HisKA"/>
    <property type="match status" value="1"/>
</dbReference>
<dbReference type="OrthoDB" id="9146564at2"/>
<feature type="domain" description="Response regulatory" evidence="6">
    <location>
        <begin position="492"/>
        <end position="608"/>
    </location>
</feature>
<proteinExistence type="predicted"/>
<dbReference type="CDD" id="cd00130">
    <property type="entry name" value="PAS"/>
    <property type="match status" value="1"/>
</dbReference>
<dbReference type="PROSITE" id="PS50113">
    <property type="entry name" value="PAC"/>
    <property type="match status" value="1"/>
</dbReference>
<evidence type="ECO:0000259" key="6">
    <source>
        <dbReference type="PROSITE" id="PS50110"/>
    </source>
</evidence>
<dbReference type="InterPro" id="IPR005467">
    <property type="entry name" value="His_kinase_dom"/>
</dbReference>
<dbReference type="Pfam" id="PF08448">
    <property type="entry name" value="PAS_4"/>
    <property type="match status" value="1"/>
</dbReference>
<dbReference type="Gene3D" id="3.30.565.10">
    <property type="entry name" value="Histidine kinase-like ATPase, C-terminal domain"/>
    <property type="match status" value="1"/>
</dbReference>
<evidence type="ECO:0000256" key="2">
    <source>
        <dbReference type="ARBA" id="ARBA00012438"/>
    </source>
</evidence>
<dbReference type="PROSITE" id="PS50112">
    <property type="entry name" value="PAS"/>
    <property type="match status" value="1"/>
</dbReference>
<organism evidence="9 10">
    <name type="scientific">Bordetella ansorpii</name>
    <dbReference type="NCBI Taxonomy" id="288768"/>
    <lineage>
        <taxon>Bacteria</taxon>
        <taxon>Pseudomonadati</taxon>
        <taxon>Pseudomonadota</taxon>
        <taxon>Betaproteobacteria</taxon>
        <taxon>Burkholderiales</taxon>
        <taxon>Alcaligenaceae</taxon>
        <taxon>Bordetella</taxon>
    </lineage>
</organism>
<dbReference type="Pfam" id="PF02518">
    <property type="entry name" value="HATPase_c"/>
    <property type="match status" value="1"/>
</dbReference>
<keyword evidence="3 4" id="KW-0597">Phosphoprotein</keyword>
<dbReference type="InterPro" id="IPR001789">
    <property type="entry name" value="Sig_transdc_resp-reg_receiver"/>
</dbReference>
<dbReference type="InterPro" id="IPR000700">
    <property type="entry name" value="PAS-assoc_C"/>
</dbReference>
<dbReference type="InterPro" id="IPR000014">
    <property type="entry name" value="PAS"/>
</dbReference>
<protein>
    <recommendedName>
        <fullName evidence="2">histidine kinase</fullName>
        <ecNumber evidence="2">2.7.13.3</ecNumber>
    </recommendedName>
</protein>
<dbReference type="SUPFAM" id="SSF55874">
    <property type="entry name" value="ATPase domain of HSP90 chaperone/DNA topoisomerase II/histidine kinase"/>
    <property type="match status" value="1"/>
</dbReference>
<dbReference type="SMART" id="SM00387">
    <property type="entry name" value="HATPase_c"/>
    <property type="match status" value="1"/>
</dbReference>
<dbReference type="InterPro" id="IPR003594">
    <property type="entry name" value="HATPase_dom"/>
</dbReference>
<evidence type="ECO:0000259" key="7">
    <source>
        <dbReference type="PROSITE" id="PS50112"/>
    </source>
</evidence>
<dbReference type="CDD" id="cd18161">
    <property type="entry name" value="REC_hyHK_blue-like"/>
    <property type="match status" value="1"/>
</dbReference>
<dbReference type="EC" id="2.7.13.3" evidence="2"/>
<dbReference type="AlphaFoldDB" id="A0A157Q5V5"/>
<dbReference type="GO" id="GO:0000155">
    <property type="term" value="F:phosphorelay sensor kinase activity"/>
    <property type="evidence" value="ECO:0007669"/>
    <property type="project" value="InterPro"/>
</dbReference>
<dbReference type="InterPro" id="IPR003661">
    <property type="entry name" value="HisK_dim/P_dom"/>
</dbReference>
<dbReference type="InterPro" id="IPR036890">
    <property type="entry name" value="HATPase_C_sf"/>
</dbReference>
<dbReference type="PRINTS" id="PR00344">
    <property type="entry name" value="BCTRLSENSOR"/>
</dbReference>
<evidence type="ECO:0000259" key="5">
    <source>
        <dbReference type="PROSITE" id="PS50109"/>
    </source>
</evidence>
<evidence type="ECO:0000256" key="3">
    <source>
        <dbReference type="ARBA" id="ARBA00022553"/>
    </source>
</evidence>
<dbReference type="Pfam" id="PF00072">
    <property type="entry name" value="Response_reg"/>
    <property type="match status" value="1"/>
</dbReference>
<dbReference type="Gene3D" id="3.40.50.2300">
    <property type="match status" value="1"/>
</dbReference>
<dbReference type="PROSITE" id="PS50109">
    <property type="entry name" value="HIS_KIN"/>
    <property type="match status" value="1"/>
</dbReference>
<dbReference type="PANTHER" id="PTHR43065:SF49">
    <property type="entry name" value="HISTIDINE KINASE"/>
    <property type="match status" value="1"/>
</dbReference>
<dbReference type="PROSITE" id="PS50110">
    <property type="entry name" value="RESPONSE_REGULATORY"/>
    <property type="match status" value="1"/>
</dbReference>
<dbReference type="InterPro" id="IPR036097">
    <property type="entry name" value="HisK_dim/P_sf"/>
</dbReference>
<gene>
    <name evidence="9" type="ORF">SAMEA1982600_03249</name>
</gene>
<dbReference type="SUPFAM" id="SSF47384">
    <property type="entry name" value="Homodimeric domain of signal transducing histidine kinase"/>
    <property type="match status" value="1"/>
</dbReference>
<dbReference type="EMBL" id="FKBS01000017">
    <property type="protein sequence ID" value="SAI41004.1"/>
    <property type="molecule type" value="Genomic_DNA"/>
</dbReference>
<evidence type="ECO:0000256" key="1">
    <source>
        <dbReference type="ARBA" id="ARBA00000085"/>
    </source>
</evidence>
<dbReference type="SUPFAM" id="SSF55785">
    <property type="entry name" value="PYP-like sensor domain (PAS domain)"/>
    <property type="match status" value="1"/>
</dbReference>
<evidence type="ECO:0000313" key="10">
    <source>
        <dbReference type="Proteomes" id="UP000077037"/>
    </source>
</evidence>